<reference evidence="1" key="1">
    <citation type="submission" date="2023-04" db="EMBL/GenBank/DDBJ databases">
        <title>Draft Genome sequencing of Naganishia species isolated from polar environments using Oxford Nanopore Technology.</title>
        <authorList>
            <person name="Leo P."/>
            <person name="Venkateswaran K."/>
        </authorList>
    </citation>
    <scope>NUCLEOTIDE SEQUENCE</scope>
    <source>
        <strain evidence="1">MNA-CCFEE 5262</strain>
    </source>
</reference>
<sequence>MRKHQVIIHGPASASLVERLKPRLQPFYVVHTIDGAALQGDPWEEQCAVLILLPGDPLGFRVKKRVEAYLEGAGRVVQVIKKDGSAQAFGGEVDVVSAEGMLVFRINDGSAYTPVLHESNEIRSVQTDVGKGKVILTTFSVAELSDANSTILQACNIDPPIAETTTSSSNTADEAAQRDVWTSVPPELLKPTHPLPQIMLINPEIQRDSLGWEIWTAVGSVGDDGSVTLEDENDSFRVERSRETSDIMRAARARPSADEREKRIVCPGSLDAAGPGMPLFDGRRYFEHLTRLGRVNGQRRRNAEAEGWNVGDVVVYGEAVTSTQTMLDK</sequence>
<accession>A0ACC2VUW2</accession>
<name>A0ACC2VUW2_9TREE</name>
<proteinExistence type="predicted"/>
<protein>
    <submittedName>
        <fullName evidence="1">Uncharacterized protein</fullName>
    </submittedName>
</protein>
<dbReference type="Proteomes" id="UP001230649">
    <property type="component" value="Unassembled WGS sequence"/>
</dbReference>
<keyword evidence="2" id="KW-1185">Reference proteome</keyword>
<dbReference type="EMBL" id="JASBWS010000065">
    <property type="protein sequence ID" value="KAJ9102227.1"/>
    <property type="molecule type" value="Genomic_DNA"/>
</dbReference>
<evidence type="ECO:0000313" key="1">
    <source>
        <dbReference type="EMBL" id="KAJ9102227.1"/>
    </source>
</evidence>
<evidence type="ECO:0000313" key="2">
    <source>
        <dbReference type="Proteomes" id="UP001230649"/>
    </source>
</evidence>
<comment type="caution">
    <text evidence="1">The sequence shown here is derived from an EMBL/GenBank/DDBJ whole genome shotgun (WGS) entry which is preliminary data.</text>
</comment>
<gene>
    <name evidence="1" type="ORF">QFC20_005056</name>
</gene>
<organism evidence="1 2">
    <name type="scientific">Naganishia adeliensis</name>
    <dbReference type="NCBI Taxonomy" id="92952"/>
    <lineage>
        <taxon>Eukaryota</taxon>
        <taxon>Fungi</taxon>
        <taxon>Dikarya</taxon>
        <taxon>Basidiomycota</taxon>
        <taxon>Agaricomycotina</taxon>
        <taxon>Tremellomycetes</taxon>
        <taxon>Filobasidiales</taxon>
        <taxon>Filobasidiaceae</taxon>
        <taxon>Naganishia</taxon>
    </lineage>
</organism>